<protein>
    <submittedName>
        <fullName evidence="2">OB-fold domain-containing protein</fullName>
    </submittedName>
</protein>
<dbReference type="SUPFAM" id="SSF50249">
    <property type="entry name" value="Nucleic acid-binding proteins"/>
    <property type="match status" value="1"/>
</dbReference>
<evidence type="ECO:0000259" key="1">
    <source>
        <dbReference type="Pfam" id="PF01796"/>
    </source>
</evidence>
<dbReference type="PANTHER" id="PTHR34075:SF5">
    <property type="entry name" value="BLR3430 PROTEIN"/>
    <property type="match status" value="1"/>
</dbReference>
<dbReference type="EMBL" id="JAPFQI010000001">
    <property type="protein sequence ID" value="MCW8084192.1"/>
    <property type="molecule type" value="Genomic_DNA"/>
</dbReference>
<gene>
    <name evidence="2" type="ORF">OF850_01005</name>
</gene>
<dbReference type="Gene3D" id="6.10.30.10">
    <property type="match status" value="1"/>
</dbReference>
<proteinExistence type="predicted"/>
<reference evidence="2 3" key="1">
    <citation type="submission" date="2022-10" db="EMBL/GenBank/DDBJ databases">
        <title>Roseococcus glaciei nov., sp. nov., isolated from glacier.</title>
        <authorList>
            <person name="Liu Q."/>
            <person name="Xin Y.-H."/>
        </authorList>
    </citation>
    <scope>NUCLEOTIDE SEQUENCE [LARGE SCALE GENOMIC DNA]</scope>
    <source>
        <strain evidence="2 3">MDT2-1-1</strain>
    </source>
</reference>
<dbReference type="Proteomes" id="UP001526430">
    <property type="component" value="Unassembled WGS sequence"/>
</dbReference>
<accession>A0ABT3NPV2</accession>
<organism evidence="2 3">
    <name type="scientific">Sabulicella glaciei</name>
    <dbReference type="NCBI Taxonomy" id="2984948"/>
    <lineage>
        <taxon>Bacteria</taxon>
        <taxon>Pseudomonadati</taxon>
        <taxon>Pseudomonadota</taxon>
        <taxon>Alphaproteobacteria</taxon>
        <taxon>Acetobacterales</taxon>
        <taxon>Acetobacteraceae</taxon>
        <taxon>Sabulicella</taxon>
    </lineage>
</organism>
<dbReference type="InterPro" id="IPR052513">
    <property type="entry name" value="Thioester_dehydratase-like"/>
</dbReference>
<dbReference type="InterPro" id="IPR012340">
    <property type="entry name" value="NA-bd_OB-fold"/>
</dbReference>
<comment type="caution">
    <text evidence="2">The sequence shown here is derived from an EMBL/GenBank/DDBJ whole genome shotgun (WGS) entry which is preliminary data.</text>
</comment>
<sequence length="173" mass="19403">MTIQAEYLGMPLRLDDQDHENRAYFGLCARHSFHLQRCDACGLVRYPPGTACPWCGDPRAEWVPVAGRGTVHSYTEVHHAIHPGFREAAPYLVLLVELDTQRSQPTEHEAIRVLGNLVTPDGVLAPPEMVRKVGIGSRVRMVFTDVAQDIALPQWALDEEAPQPDRPWRYPSG</sequence>
<dbReference type="RefSeq" id="WP_301587799.1">
    <property type="nucleotide sequence ID" value="NZ_JAPFQI010000001.1"/>
</dbReference>
<keyword evidence="3" id="KW-1185">Reference proteome</keyword>
<dbReference type="InterPro" id="IPR002878">
    <property type="entry name" value="ChsH2_C"/>
</dbReference>
<dbReference type="PANTHER" id="PTHR34075">
    <property type="entry name" value="BLR3430 PROTEIN"/>
    <property type="match status" value="1"/>
</dbReference>
<evidence type="ECO:0000313" key="2">
    <source>
        <dbReference type="EMBL" id="MCW8084192.1"/>
    </source>
</evidence>
<feature type="domain" description="ChsH2 C-terminal OB-fold" evidence="1">
    <location>
        <begin position="62"/>
        <end position="143"/>
    </location>
</feature>
<dbReference type="Pfam" id="PF01796">
    <property type="entry name" value="OB_ChsH2_C"/>
    <property type="match status" value="1"/>
</dbReference>
<name>A0ABT3NPV2_9PROT</name>
<evidence type="ECO:0000313" key="3">
    <source>
        <dbReference type="Proteomes" id="UP001526430"/>
    </source>
</evidence>